<accession>A0ABD2P2B0</accession>
<sequence>MNIKRKSIFEDIYYHPYKSRFFKYSTNSKDDESFLQRLGLLKRLPIHQGCVNTICWNDTGEYILSGSDDQHLIITNVLNLCL</sequence>
<dbReference type="InterPro" id="IPR015943">
    <property type="entry name" value="WD40/YVTN_repeat-like_dom_sf"/>
</dbReference>
<proteinExistence type="predicted"/>
<dbReference type="Proteomes" id="UP001516400">
    <property type="component" value="Unassembled WGS sequence"/>
</dbReference>
<keyword evidence="2" id="KW-0677">Repeat</keyword>
<dbReference type="SUPFAM" id="SSF50978">
    <property type="entry name" value="WD40 repeat-like"/>
    <property type="match status" value="1"/>
</dbReference>
<name>A0ABD2P2B0_9CUCU</name>
<dbReference type="InterPro" id="IPR001680">
    <property type="entry name" value="WD40_rpt"/>
</dbReference>
<organism evidence="3 4">
    <name type="scientific">Cryptolaemus montrouzieri</name>
    <dbReference type="NCBI Taxonomy" id="559131"/>
    <lineage>
        <taxon>Eukaryota</taxon>
        <taxon>Metazoa</taxon>
        <taxon>Ecdysozoa</taxon>
        <taxon>Arthropoda</taxon>
        <taxon>Hexapoda</taxon>
        <taxon>Insecta</taxon>
        <taxon>Pterygota</taxon>
        <taxon>Neoptera</taxon>
        <taxon>Endopterygota</taxon>
        <taxon>Coleoptera</taxon>
        <taxon>Polyphaga</taxon>
        <taxon>Cucujiformia</taxon>
        <taxon>Coccinelloidea</taxon>
        <taxon>Coccinellidae</taxon>
        <taxon>Scymninae</taxon>
        <taxon>Scymnini</taxon>
        <taxon>Cryptolaemus</taxon>
    </lineage>
</organism>
<evidence type="ECO:0000313" key="4">
    <source>
        <dbReference type="Proteomes" id="UP001516400"/>
    </source>
</evidence>
<dbReference type="PANTHER" id="PTHR15574">
    <property type="entry name" value="WD REPEAT DOMAIN-CONTAINING FAMILY"/>
    <property type="match status" value="1"/>
</dbReference>
<dbReference type="AlphaFoldDB" id="A0ABD2P2B0"/>
<dbReference type="InterPro" id="IPR045151">
    <property type="entry name" value="DCAF8"/>
</dbReference>
<evidence type="ECO:0000313" key="3">
    <source>
        <dbReference type="EMBL" id="KAL3285003.1"/>
    </source>
</evidence>
<dbReference type="PANTHER" id="PTHR15574:SF39">
    <property type="entry name" value="DDB1- AND CUL4-ASSOCIATED FACTOR 6"/>
    <property type="match status" value="1"/>
</dbReference>
<keyword evidence="1" id="KW-0853">WD repeat</keyword>
<dbReference type="Pfam" id="PF00400">
    <property type="entry name" value="WD40"/>
    <property type="match status" value="1"/>
</dbReference>
<evidence type="ECO:0000256" key="2">
    <source>
        <dbReference type="ARBA" id="ARBA00022737"/>
    </source>
</evidence>
<dbReference type="InterPro" id="IPR036322">
    <property type="entry name" value="WD40_repeat_dom_sf"/>
</dbReference>
<protein>
    <submittedName>
        <fullName evidence="3">Uncharacterized protein</fullName>
    </submittedName>
</protein>
<dbReference type="EMBL" id="JABFTP020000165">
    <property type="protein sequence ID" value="KAL3285003.1"/>
    <property type="molecule type" value="Genomic_DNA"/>
</dbReference>
<dbReference type="Gene3D" id="2.130.10.10">
    <property type="entry name" value="YVTN repeat-like/Quinoprotein amine dehydrogenase"/>
    <property type="match status" value="1"/>
</dbReference>
<reference evidence="3 4" key="1">
    <citation type="journal article" date="2021" name="BMC Biol.">
        <title>Horizontally acquired antibacterial genes associated with adaptive radiation of ladybird beetles.</title>
        <authorList>
            <person name="Li H.S."/>
            <person name="Tang X.F."/>
            <person name="Huang Y.H."/>
            <person name="Xu Z.Y."/>
            <person name="Chen M.L."/>
            <person name="Du X.Y."/>
            <person name="Qiu B.Y."/>
            <person name="Chen P.T."/>
            <person name="Zhang W."/>
            <person name="Slipinski A."/>
            <person name="Escalona H.E."/>
            <person name="Waterhouse R.M."/>
            <person name="Zwick A."/>
            <person name="Pang H."/>
        </authorList>
    </citation>
    <scope>NUCLEOTIDE SEQUENCE [LARGE SCALE GENOMIC DNA]</scope>
    <source>
        <strain evidence="3">SYSU2018</strain>
    </source>
</reference>
<keyword evidence="4" id="KW-1185">Reference proteome</keyword>
<comment type="caution">
    <text evidence="3">The sequence shown here is derived from an EMBL/GenBank/DDBJ whole genome shotgun (WGS) entry which is preliminary data.</text>
</comment>
<gene>
    <name evidence="3" type="ORF">HHI36_019132</name>
</gene>
<evidence type="ECO:0000256" key="1">
    <source>
        <dbReference type="ARBA" id="ARBA00022574"/>
    </source>
</evidence>
<dbReference type="SMART" id="SM00320">
    <property type="entry name" value="WD40"/>
    <property type="match status" value="1"/>
</dbReference>